<dbReference type="GO" id="GO:0016791">
    <property type="term" value="F:phosphatase activity"/>
    <property type="evidence" value="ECO:0007669"/>
    <property type="project" value="TreeGrafter"/>
</dbReference>
<dbReference type="PRINTS" id="PR00413">
    <property type="entry name" value="HADHALOGNASE"/>
</dbReference>
<organism evidence="6 7">
    <name type="scientific">Salinadaptatus halalkaliphilus</name>
    <dbReference type="NCBI Taxonomy" id="2419781"/>
    <lineage>
        <taxon>Archaea</taxon>
        <taxon>Methanobacteriati</taxon>
        <taxon>Methanobacteriota</taxon>
        <taxon>Stenosarchaea group</taxon>
        <taxon>Halobacteria</taxon>
        <taxon>Halobacteriales</taxon>
        <taxon>Natrialbaceae</taxon>
        <taxon>Salinadaptatus</taxon>
    </lineage>
</organism>
<reference evidence="6 7" key="1">
    <citation type="submission" date="2018-10" db="EMBL/GenBank/DDBJ databases">
        <title>Natronolimnobius sp. XQ-INN 246 isolated from Inner Mongolia Autonomous Region of China.</title>
        <authorList>
            <person name="Xue Q."/>
        </authorList>
    </citation>
    <scope>NUCLEOTIDE SEQUENCE [LARGE SCALE GENOMIC DNA]</scope>
    <source>
        <strain evidence="6 7">XQ-INN 246</strain>
    </source>
</reference>
<dbReference type="GO" id="GO:0046872">
    <property type="term" value="F:metal ion binding"/>
    <property type="evidence" value="ECO:0007669"/>
    <property type="project" value="UniProtKB-KW"/>
</dbReference>
<evidence type="ECO:0000256" key="4">
    <source>
        <dbReference type="ARBA" id="ARBA00022801"/>
    </source>
</evidence>
<dbReference type="PANTHER" id="PTHR46470:SF2">
    <property type="entry name" value="GLYCERALDEHYDE 3-PHOSPHATE PHOSPHATASE"/>
    <property type="match status" value="1"/>
</dbReference>
<dbReference type="AlphaFoldDB" id="A0A4S3TL49"/>
<dbReference type="Proteomes" id="UP000318864">
    <property type="component" value="Unassembled WGS sequence"/>
</dbReference>
<evidence type="ECO:0000256" key="3">
    <source>
        <dbReference type="ARBA" id="ARBA00022723"/>
    </source>
</evidence>
<gene>
    <name evidence="6" type="ORF">D8Y22_11045</name>
</gene>
<dbReference type="SFLD" id="SFLDS00003">
    <property type="entry name" value="Haloacid_Dehalogenase"/>
    <property type="match status" value="1"/>
</dbReference>
<dbReference type="Gene3D" id="3.40.50.1000">
    <property type="entry name" value="HAD superfamily/HAD-like"/>
    <property type="match status" value="1"/>
</dbReference>
<dbReference type="NCBIfam" id="TIGR01509">
    <property type="entry name" value="HAD-SF-IA-v3"/>
    <property type="match status" value="1"/>
</dbReference>
<sequence length="231" mass="25612">MNTNSSDHVEAISFDLDDTLLQYNRSPGEVLQAAFDRLELSPIFSVEQYYDRFDEFAQRCESITELRSECFATLAAENGYERHQGREVAAAFSSERDQSNVELLPAATRVLATLSQEYQLAIVTNGTRDAQRRKIEAVDLERWIDTIVVAGHETQPKPDPEPFDRVVHSLGTAPETTIHVGDSLETDVAGATAAGLDSVWLSESSPPPQFDPTYRIPSLEALLSSPNDILL</sequence>
<evidence type="ECO:0000256" key="1">
    <source>
        <dbReference type="ARBA" id="ARBA00001946"/>
    </source>
</evidence>
<dbReference type="PANTHER" id="PTHR46470">
    <property type="entry name" value="N-ACYLNEURAMINATE-9-PHOSPHATASE"/>
    <property type="match status" value="1"/>
</dbReference>
<comment type="caution">
    <text evidence="6">The sequence shown here is derived from an EMBL/GenBank/DDBJ whole genome shotgun (WGS) entry which is preliminary data.</text>
</comment>
<comment type="similarity">
    <text evidence="2">Belongs to the HAD-like hydrolase superfamily.</text>
</comment>
<dbReference type="SUPFAM" id="SSF56784">
    <property type="entry name" value="HAD-like"/>
    <property type="match status" value="1"/>
</dbReference>
<dbReference type="InterPro" id="IPR006439">
    <property type="entry name" value="HAD-SF_hydro_IA"/>
</dbReference>
<evidence type="ECO:0000313" key="7">
    <source>
        <dbReference type="Proteomes" id="UP000318864"/>
    </source>
</evidence>
<accession>A0A4S3TL49</accession>
<dbReference type="InterPro" id="IPR036412">
    <property type="entry name" value="HAD-like_sf"/>
</dbReference>
<keyword evidence="7" id="KW-1185">Reference proteome</keyword>
<dbReference type="GO" id="GO:0044281">
    <property type="term" value="P:small molecule metabolic process"/>
    <property type="evidence" value="ECO:0007669"/>
    <property type="project" value="UniProtKB-ARBA"/>
</dbReference>
<keyword evidence="3" id="KW-0479">Metal-binding</keyword>
<comment type="cofactor">
    <cofactor evidence="1">
        <name>Mg(2+)</name>
        <dbReference type="ChEBI" id="CHEBI:18420"/>
    </cofactor>
</comment>
<dbReference type="SFLD" id="SFLDG01129">
    <property type="entry name" value="C1.5:_HAD__Beta-PGM__Phosphata"/>
    <property type="match status" value="1"/>
</dbReference>
<evidence type="ECO:0000313" key="6">
    <source>
        <dbReference type="EMBL" id="THE64786.1"/>
    </source>
</evidence>
<proteinExistence type="inferred from homology"/>
<keyword evidence="5" id="KW-0460">Magnesium</keyword>
<evidence type="ECO:0000256" key="5">
    <source>
        <dbReference type="ARBA" id="ARBA00022842"/>
    </source>
</evidence>
<dbReference type="InterPro" id="IPR023214">
    <property type="entry name" value="HAD_sf"/>
</dbReference>
<dbReference type="InterPro" id="IPR041492">
    <property type="entry name" value="HAD_2"/>
</dbReference>
<protein>
    <submittedName>
        <fullName evidence="6">HAD family hydrolase</fullName>
    </submittedName>
</protein>
<dbReference type="EMBL" id="RBZW01000025">
    <property type="protein sequence ID" value="THE64786.1"/>
    <property type="molecule type" value="Genomic_DNA"/>
</dbReference>
<dbReference type="NCBIfam" id="TIGR01549">
    <property type="entry name" value="HAD-SF-IA-v1"/>
    <property type="match status" value="1"/>
</dbReference>
<dbReference type="InterPro" id="IPR051400">
    <property type="entry name" value="HAD-like_hydrolase"/>
</dbReference>
<dbReference type="OrthoDB" id="27736at2157"/>
<evidence type="ECO:0000256" key="2">
    <source>
        <dbReference type="ARBA" id="ARBA00007958"/>
    </source>
</evidence>
<dbReference type="Pfam" id="PF13419">
    <property type="entry name" value="HAD_2"/>
    <property type="match status" value="1"/>
</dbReference>
<keyword evidence="4 6" id="KW-0378">Hydrolase</keyword>
<dbReference type="Gene3D" id="1.20.120.710">
    <property type="entry name" value="Haloacid dehalogenase hydrolase-like domain"/>
    <property type="match status" value="1"/>
</dbReference>
<name>A0A4S3TL49_9EURY</name>